<dbReference type="SUPFAM" id="SSF54928">
    <property type="entry name" value="RNA-binding domain, RBD"/>
    <property type="match status" value="1"/>
</dbReference>
<feature type="region of interest" description="Disordered" evidence="2">
    <location>
        <begin position="1"/>
        <end position="129"/>
    </location>
</feature>
<dbReference type="OrthoDB" id="439808at2759"/>
<dbReference type="Gene3D" id="3.30.70.330">
    <property type="match status" value="1"/>
</dbReference>
<dbReference type="InterPro" id="IPR035979">
    <property type="entry name" value="RBD_domain_sf"/>
</dbReference>
<reference evidence="5" key="1">
    <citation type="submission" date="2017-01" db="EMBL/GenBank/DDBJ databases">
        <authorList>
            <person name="Wang Y."/>
            <person name="White M."/>
            <person name="Kvist S."/>
            <person name="Moncalvo J.-M."/>
        </authorList>
    </citation>
    <scope>NUCLEOTIDE SEQUENCE [LARGE SCALE GENOMIC DNA]</scope>
    <source>
        <strain evidence="5">COL-18-3</strain>
    </source>
</reference>
<keyword evidence="5" id="KW-1185">Reference proteome</keyword>
<dbReference type="PANTHER" id="PTHR48034">
    <property type="entry name" value="TRANSFORMER-2 SEX-DETERMINING PROTEIN-RELATED"/>
    <property type="match status" value="1"/>
</dbReference>
<dbReference type="InterPro" id="IPR012677">
    <property type="entry name" value="Nucleotide-bd_a/b_plait_sf"/>
</dbReference>
<protein>
    <submittedName>
        <fullName evidence="4">Transformer-2 protein-like protein</fullName>
    </submittedName>
</protein>
<gene>
    <name evidence="4" type="ORF">AX774_g6584</name>
</gene>
<feature type="compositionally biased region" description="Basic and acidic residues" evidence="2">
    <location>
        <begin position="257"/>
        <end position="269"/>
    </location>
</feature>
<feature type="compositionally biased region" description="Polar residues" evidence="2">
    <location>
        <begin position="1"/>
        <end position="10"/>
    </location>
</feature>
<dbReference type="CDD" id="cd12363">
    <property type="entry name" value="RRM_TRA2"/>
    <property type="match status" value="1"/>
</dbReference>
<dbReference type="InterPro" id="IPR000504">
    <property type="entry name" value="RRM_dom"/>
</dbReference>
<dbReference type="SMART" id="SM00360">
    <property type="entry name" value="RRM"/>
    <property type="match status" value="1"/>
</dbReference>
<feature type="compositionally biased region" description="Basic and acidic residues" evidence="2">
    <location>
        <begin position="53"/>
        <end position="69"/>
    </location>
</feature>
<dbReference type="EMBL" id="LSSK01001336">
    <property type="protein sequence ID" value="OMH79987.1"/>
    <property type="molecule type" value="Genomic_DNA"/>
</dbReference>
<evidence type="ECO:0000256" key="2">
    <source>
        <dbReference type="SAM" id="MobiDB-lite"/>
    </source>
</evidence>
<feature type="compositionally biased region" description="Polar residues" evidence="2">
    <location>
        <begin position="81"/>
        <end position="90"/>
    </location>
</feature>
<feature type="region of interest" description="Disordered" evidence="2">
    <location>
        <begin position="216"/>
        <end position="269"/>
    </location>
</feature>
<sequence length="269" mass="30115">MPTPVMQSEPLSVEPDLMMGANPADAEQFLSEGEQERGSKSPTQKNDIENGNGEDKNMGDAYEERERPAAESSGWEKSPRENNGYNSSWQEPGESEERSRYRDEQGDAAGWGGEIDVKGTAPEQRGVEASERFTPGEGYINCNSKSFWQQFILLDNPEPTNILGVFGLSLYTTEENLMDLFSKYGKVEKVTLVYDKEEPKRSRGFGFVTMDGVESATKARNGTNGTTVEGRSIRVDYSITRRAHSPNPTSTGYTYDPSRRHNDRDRDRP</sequence>
<feature type="compositionally biased region" description="Polar residues" evidence="2">
    <location>
        <begin position="218"/>
        <end position="229"/>
    </location>
</feature>
<evidence type="ECO:0000313" key="5">
    <source>
        <dbReference type="Proteomes" id="UP000188320"/>
    </source>
</evidence>
<dbReference type="InterPro" id="IPR050441">
    <property type="entry name" value="RBM"/>
</dbReference>
<evidence type="ECO:0000259" key="3">
    <source>
        <dbReference type="PROSITE" id="PS50102"/>
    </source>
</evidence>
<name>A0A1R1PGB2_ZANCU</name>
<accession>A0A1R1PGB2</accession>
<organism evidence="4 5">
    <name type="scientific">Zancudomyces culisetae</name>
    <name type="common">Gut fungus</name>
    <name type="synonym">Smittium culisetae</name>
    <dbReference type="NCBI Taxonomy" id="1213189"/>
    <lineage>
        <taxon>Eukaryota</taxon>
        <taxon>Fungi</taxon>
        <taxon>Fungi incertae sedis</taxon>
        <taxon>Zoopagomycota</taxon>
        <taxon>Kickxellomycotina</taxon>
        <taxon>Harpellomycetes</taxon>
        <taxon>Harpellales</taxon>
        <taxon>Legeriomycetaceae</taxon>
        <taxon>Zancudomyces</taxon>
    </lineage>
</organism>
<proteinExistence type="predicted"/>
<dbReference type="Pfam" id="PF00076">
    <property type="entry name" value="RRM_1"/>
    <property type="match status" value="1"/>
</dbReference>
<dbReference type="GO" id="GO:0003723">
    <property type="term" value="F:RNA binding"/>
    <property type="evidence" value="ECO:0007669"/>
    <property type="project" value="UniProtKB-UniRule"/>
</dbReference>
<feature type="domain" description="RRM" evidence="3">
    <location>
        <begin position="161"/>
        <end position="240"/>
    </location>
</feature>
<evidence type="ECO:0000256" key="1">
    <source>
        <dbReference type="PROSITE-ProRule" id="PRU00176"/>
    </source>
</evidence>
<dbReference type="AlphaFoldDB" id="A0A1R1PGB2"/>
<evidence type="ECO:0000313" key="4">
    <source>
        <dbReference type="EMBL" id="OMH79987.1"/>
    </source>
</evidence>
<comment type="caution">
    <text evidence="4">The sequence shown here is derived from an EMBL/GenBank/DDBJ whole genome shotgun (WGS) entry which is preliminary data.</text>
</comment>
<dbReference type="Proteomes" id="UP000188320">
    <property type="component" value="Unassembled WGS sequence"/>
</dbReference>
<keyword evidence="1" id="KW-0694">RNA-binding</keyword>
<feature type="compositionally biased region" description="Basic and acidic residues" evidence="2">
    <location>
        <begin position="95"/>
        <end position="105"/>
    </location>
</feature>
<dbReference type="PROSITE" id="PS50102">
    <property type="entry name" value="RRM"/>
    <property type="match status" value="1"/>
</dbReference>
<feature type="non-terminal residue" evidence="4">
    <location>
        <position position="269"/>
    </location>
</feature>